<dbReference type="EMBL" id="FNOJ01000010">
    <property type="protein sequence ID" value="SDW63607.1"/>
    <property type="molecule type" value="Genomic_DNA"/>
</dbReference>
<proteinExistence type="predicted"/>
<gene>
    <name evidence="1" type="ORF">SAMN04489725_1102</name>
</gene>
<protein>
    <recommendedName>
        <fullName evidence="3">RNase H type-1 domain-containing protein</fullName>
    </recommendedName>
</protein>
<evidence type="ECO:0000313" key="1">
    <source>
        <dbReference type="EMBL" id="SDW63607.1"/>
    </source>
</evidence>
<accession>A0A1H2V5L3</accession>
<keyword evidence="2" id="KW-1185">Reference proteome</keyword>
<name>A0A1H2V5L3_9BACL</name>
<dbReference type="AlphaFoldDB" id="A0A1H2V5L3"/>
<evidence type="ECO:0000313" key="2">
    <source>
        <dbReference type="Proteomes" id="UP000182589"/>
    </source>
</evidence>
<reference evidence="2" key="1">
    <citation type="submission" date="2016-10" db="EMBL/GenBank/DDBJ databases">
        <authorList>
            <person name="Varghese N."/>
        </authorList>
    </citation>
    <scope>NUCLEOTIDE SEQUENCE [LARGE SCALE GENOMIC DNA]</scope>
    <source>
        <strain evidence="2">DSM 12489</strain>
    </source>
</reference>
<sequence>MKTHSQYSISDLERSIKSTVLQHQNYNSHTWMEVNHLLQSEETVSVYCDCSVINEGFHLGVCIVGVGTCRLYGASIITQFPQYTVLGEIHALRFAIGCVRDFLAAGGADKEIQSICVFSDVDHIEHLLRVNSKRAHESIRKSIRRLRRTVKHFNKQFTQYTLSVHYVGNPNKRNLYYRSAHRTARRIAGIRK</sequence>
<organism evidence="1 2">
    <name type="scientific">Alicyclobacillus hesperidum</name>
    <dbReference type="NCBI Taxonomy" id="89784"/>
    <lineage>
        <taxon>Bacteria</taxon>
        <taxon>Bacillati</taxon>
        <taxon>Bacillota</taxon>
        <taxon>Bacilli</taxon>
        <taxon>Bacillales</taxon>
        <taxon>Alicyclobacillaceae</taxon>
        <taxon>Alicyclobacillus</taxon>
    </lineage>
</organism>
<dbReference type="Proteomes" id="UP000182589">
    <property type="component" value="Unassembled WGS sequence"/>
</dbReference>
<evidence type="ECO:0008006" key="3">
    <source>
        <dbReference type="Google" id="ProtNLM"/>
    </source>
</evidence>